<comment type="caution">
    <text evidence="2">The sequence shown here is derived from an EMBL/GenBank/DDBJ whole genome shotgun (WGS) entry which is preliminary data.</text>
</comment>
<dbReference type="AlphaFoldDB" id="A0A699S777"/>
<feature type="compositionally biased region" description="Polar residues" evidence="1">
    <location>
        <begin position="152"/>
        <end position="164"/>
    </location>
</feature>
<proteinExistence type="predicted"/>
<evidence type="ECO:0000313" key="2">
    <source>
        <dbReference type="EMBL" id="GFC92988.1"/>
    </source>
</evidence>
<feature type="non-terminal residue" evidence="2">
    <location>
        <position position="1"/>
    </location>
</feature>
<feature type="non-terminal residue" evidence="2">
    <location>
        <position position="176"/>
    </location>
</feature>
<feature type="region of interest" description="Disordered" evidence="1">
    <location>
        <begin position="25"/>
        <end position="176"/>
    </location>
</feature>
<feature type="compositionally biased region" description="Polar residues" evidence="1">
    <location>
        <begin position="128"/>
        <end position="144"/>
    </location>
</feature>
<feature type="compositionally biased region" description="Basic and acidic residues" evidence="1">
    <location>
        <begin position="167"/>
        <end position="176"/>
    </location>
</feature>
<organism evidence="2">
    <name type="scientific">Tanacetum cinerariifolium</name>
    <name type="common">Dalmatian daisy</name>
    <name type="synonym">Chrysanthemum cinerariifolium</name>
    <dbReference type="NCBI Taxonomy" id="118510"/>
    <lineage>
        <taxon>Eukaryota</taxon>
        <taxon>Viridiplantae</taxon>
        <taxon>Streptophyta</taxon>
        <taxon>Embryophyta</taxon>
        <taxon>Tracheophyta</taxon>
        <taxon>Spermatophyta</taxon>
        <taxon>Magnoliopsida</taxon>
        <taxon>eudicotyledons</taxon>
        <taxon>Gunneridae</taxon>
        <taxon>Pentapetalae</taxon>
        <taxon>asterids</taxon>
        <taxon>campanulids</taxon>
        <taxon>Asterales</taxon>
        <taxon>Asteraceae</taxon>
        <taxon>Asteroideae</taxon>
        <taxon>Anthemideae</taxon>
        <taxon>Anthemidinae</taxon>
        <taxon>Tanacetum</taxon>
    </lineage>
</organism>
<protein>
    <submittedName>
        <fullName evidence="2">Uncharacterized protein</fullName>
    </submittedName>
</protein>
<dbReference type="EMBL" id="BKCJ011140580">
    <property type="protein sequence ID" value="GFC92988.1"/>
    <property type="molecule type" value="Genomic_DNA"/>
</dbReference>
<reference evidence="2" key="1">
    <citation type="journal article" date="2019" name="Sci. Rep.">
        <title>Draft genome of Tanacetum cinerariifolium, the natural source of mosquito coil.</title>
        <authorList>
            <person name="Yamashiro T."/>
            <person name="Shiraishi A."/>
            <person name="Satake H."/>
            <person name="Nakayama K."/>
        </authorList>
    </citation>
    <scope>NUCLEOTIDE SEQUENCE</scope>
</reference>
<name>A0A699S777_TANCI</name>
<accession>A0A699S777</accession>
<gene>
    <name evidence="2" type="ORF">Tci_864958</name>
</gene>
<sequence>ESLQSLQQDNKRTRVIMESTHVNFDELPSMASVQNSSDPALTRHSMASVHNSTDPGPTRHSMASVHNSTDPGPTRHSMASVHNSTDPGPTRHSMASIHNSTDPGLTRHSMASTHNSSDPGPTPADAPNQRQQPATPLNNHTTPVPTCPNPPITTSVISSENINQAEPHAENDQVAD</sequence>
<feature type="compositionally biased region" description="Polar residues" evidence="1">
    <location>
        <begin position="96"/>
        <end position="119"/>
    </location>
</feature>
<evidence type="ECO:0000256" key="1">
    <source>
        <dbReference type="SAM" id="MobiDB-lite"/>
    </source>
</evidence>